<dbReference type="GO" id="GO:0008270">
    <property type="term" value="F:zinc ion binding"/>
    <property type="evidence" value="ECO:0007669"/>
    <property type="project" value="InterPro"/>
</dbReference>
<keyword evidence="3" id="KW-1185">Reference proteome</keyword>
<dbReference type="InterPro" id="IPR014782">
    <property type="entry name" value="Peptidase_M1_dom"/>
</dbReference>
<protein>
    <recommendedName>
        <fullName evidence="1">Peptidase M1 membrane alanine aminopeptidase domain-containing protein</fullName>
    </recommendedName>
</protein>
<reference evidence="2" key="1">
    <citation type="submission" date="2019-08" db="EMBL/GenBank/DDBJ databases">
        <title>The genome of the North American firefly Photinus pyralis.</title>
        <authorList>
            <consortium name="Photinus pyralis genome working group"/>
            <person name="Fallon T.R."/>
            <person name="Sander Lower S.E."/>
            <person name="Weng J.-K."/>
        </authorList>
    </citation>
    <scope>NUCLEOTIDE SEQUENCE</scope>
    <source>
        <strain evidence="2">TRF0915ILg1</strain>
        <tissue evidence="2">Whole body</tissue>
    </source>
</reference>
<dbReference type="SUPFAM" id="SSF55486">
    <property type="entry name" value="Metalloproteases ('zincins'), catalytic domain"/>
    <property type="match status" value="1"/>
</dbReference>
<gene>
    <name evidence="2" type="ORF">ILUMI_12816</name>
</gene>
<dbReference type="InterPro" id="IPR050344">
    <property type="entry name" value="Peptidase_M1_aminopeptidases"/>
</dbReference>
<sequence length="103" mass="11975">MDWWSDLWLIEGFSTYMEDVVETAIEPALEDLDIFALRIMQAILDSDKLKSVRSLHIDIKDPTQIEQLFDDISSNKGSCLIRMLNYTITEGLFKEGIQNYLKK</sequence>
<evidence type="ECO:0000313" key="2">
    <source>
        <dbReference type="EMBL" id="KAF2893357.1"/>
    </source>
</evidence>
<accession>A0A8K0CXV1</accession>
<dbReference type="Proteomes" id="UP000801492">
    <property type="component" value="Unassembled WGS sequence"/>
</dbReference>
<dbReference type="GO" id="GO:0005615">
    <property type="term" value="C:extracellular space"/>
    <property type="evidence" value="ECO:0007669"/>
    <property type="project" value="TreeGrafter"/>
</dbReference>
<proteinExistence type="predicted"/>
<dbReference type="Pfam" id="PF01433">
    <property type="entry name" value="Peptidase_M1"/>
    <property type="match status" value="1"/>
</dbReference>
<dbReference type="PANTHER" id="PTHR11533">
    <property type="entry name" value="PROTEASE M1 ZINC METALLOPROTEASE"/>
    <property type="match status" value="1"/>
</dbReference>
<dbReference type="GO" id="GO:0042277">
    <property type="term" value="F:peptide binding"/>
    <property type="evidence" value="ECO:0007669"/>
    <property type="project" value="TreeGrafter"/>
</dbReference>
<evidence type="ECO:0000259" key="1">
    <source>
        <dbReference type="Pfam" id="PF01433"/>
    </source>
</evidence>
<name>A0A8K0CXV1_IGNLU</name>
<dbReference type="GO" id="GO:0070006">
    <property type="term" value="F:metalloaminopeptidase activity"/>
    <property type="evidence" value="ECO:0007669"/>
    <property type="project" value="TreeGrafter"/>
</dbReference>
<dbReference type="GO" id="GO:0006508">
    <property type="term" value="P:proteolysis"/>
    <property type="evidence" value="ECO:0007669"/>
    <property type="project" value="TreeGrafter"/>
</dbReference>
<evidence type="ECO:0000313" key="3">
    <source>
        <dbReference type="Proteomes" id="UP000801492"/>
    </source>
</evidence>
<dbReference type="AlphaFoldDB" id="A0A8K0CXV1"/>
<dbReference type="OrthoDB" id="10031169at2759"/>
<dbReference type="Gene3D" id="1.10.390.10">
    <property type="entry name" value="Neutral Protease Domain 2"/>
    <property type="match status" value="1"/>
</dbReference>
<dbReference type="PANTHER" id="PTHR11533:SF294">
    <property type="entry name" value="THYROTROPIN-RELEASING HORMONE-DEGRADING ECTOENZYME"/>
    <property type="match status" value="1"/>
</dbReference>
<organism evidence="2 3">
    <name type="scientific">Ignelater luminosus</name>
    <name type="common">Cucubano</name>
    <name type="synonym">Pyrophorus luminosus</name>
    <dbReference type="NCBI Taxonomy" id="2038154"/>
    <lineage>
        <taxon>Eukaryota</taxon>
        <taxon>Metazoa</taxon>
        <taxon>Ecdysozoa</taxon>
        <taxon>Arthropoda</taxon>
        <taxon>Hexapoda</taxon>
        <taxon>Insecta</taxon>
        <taxon>Pterygota</taxon>
        <taxon>Neoptera</taxon>
        <taxon>Endopterygota</taxon>
        <taxon>Coleoptera</taxon>
        <taxon>Polyphaga</taxon>
        <taxon>Elateriformia</taxon>
        <taxon>Elateroidea</taxon>
        <taxon>Elateridae</taxon>
        <taxon>Agrypninae</taxon>
        <taxon>Pyrophorini</taxon>
        <taxon>Ignelater</taxon>
    </lineage>
</organism>
<feature type="domain" description="Peptidase M1 membrane alanine aminopeptidase" evidence="1">
    <location>
        <begin position="1"/>
        <end position="103"/>
    </location>
</feature>
<dbReference type="InterPro" id="IPR027268">
    <property type="entry name" value="Peptidase_M4/M1_CTD_sf"/>
</dbReference>
<comment type="caution">
    <text evidence="2">The sequence shown here is derived from an EMBL/GenBank/DDBJ whole genome shotgun (WGS) entry which is preliminary data.</text>
</comment>
<dbReference type="GO" id="GO:0005737">
    <property type="term" value="C:cytoplasm"/>
    <property type="evidence" value="ECO:0007669"/>
    <property type="project" value="TreeGrafter"/>
</dbReference>
<dbReference type="EMBL" id="VTPC01008046">
    <property type="protein sequence ID" value="KAF2893357.1"/>
    <property type="molecule type" value="Genomic_DNA"/>
</dbReference>
<dbReference type="GO" id="GO:0043171">
    <property type="term" value="P:peptide catabolic process"/>
    <property type="evidence" value="ECO:0007669"/>
    <property type="project" value="TreeGrafter"/>
</dbReference>
<dbReference type="GO" id="GO:0016020">
    <property type="term" value="C:membrane"/>
    <property type="evidence" value="ECO:0007669"/>
    <property type="project" value="TreeGrafter"/>
</dbReference>
<feature type="non-terminal residue" evidence="2">
    <location>
        <position position="1"/>
    </location>
</feature>